<organism evidence="1 2">
    <name type="scientific">Trichonephila inaurata madagascariensis</name>
    <dbReference type="NCBI Taxonomy" id="2747483"/>
    <lineage>
        <taxon>Eukaryota</taxon>
        <taxon>Metazoa</taxon>
        <taxon>Ecdysozoa</taxon>
        <taxon>Arthropoda</taxon>
        <taxon>Chelicerata</taxon>
        <taxon>Arachnida</taxon>
        <taxon>Araneae</taxon>
        <taxon>Araneomorphae</taxon>
        <taxon>Entelegynae</taxon>
        <taxon>Araneoidea</taxon>
        <taxon>Nephilidae</taxon>
        <taxon>Trichonephila</taxon>
        <taxon>Trichonephila inaurata</taxon>
    </lineage>
</organism>
<accession>A0A8X6IVB0</accession>
<proteinExistence type="predicted"/>
<reference evidence="1" key="1">
    <citation type="submission" date="2020-08" db="EMBL/GenBank/DDBJ databases">
        <title>Multicomponent nature underlies the extraordinary mechanical properties of spider dragline silk.</title>
        <authorList>
            <person name="Kono N."/>
            <person name="Nakamura H."/>
            <person name="Mori M."/>
            <person name="Yoshida Y."/>
            <person name="Ohtoshi R."/>
            <person name="Malay A.D."/>
            <person name="Moran D.A.P."/>
            <person name="Tomita M."/>
            <person name="Numata K."/>
            <person name="Arakawa K."/>
        </authorList>
    </citation>
    <scope>NUCLEOTIDE SEQUENCE</scope>
</reference>
<comment type="caution">
    <text evidence="1">The sequence shown here is derived from an EMBL/GenBank/DDBJ whole genome shotgun (WGS) entry which is preliminary data.</text>
</comment>
<dbReference type="EMBL" id="BMAV01027471">
    <property type="protein sequence ID" value="GFS59581.1"/>
    <property type="molecule type" value="Genomic_DNA"/>
</dbReference>
<evidence type="ECO:0000313" key="1">
    <source>
        <dbReference type="EMBL" id="GFS59581.1"/>
    </source>
</evidence>
<sequence length="83" mass="9288">MDDLMSGASSNKEAIILIQALVKALDARGFHLQKLRSNSRDVLTNISKNLEFNELNVEIYPENCSKALGLIWDSKEKIGSFSF</sequence>
<keyword evidence="2" id="KW-1185">Reference proteome</keyword>
<name>A0A8X6IVB0_9ARAC</name>
<evidence type="ECO:0000313" key="2">
    <source>
        <dbReference type="Proteomes" id="UP000886998"/>
    </source>
</evidence>
<gene>
    <name evidence="1" type="primary">AVEN_242173_1</name>
    <name evidence="1" type="ORF">TNIN_142581</name>
</gene>
<protein>
    <submittedName>
        <fullName evidence="1">DUF1758 domain-containing protein</fullName>
    </submittedName>
</protein>
<dbReference type="Proteomes" id="UP000886998">
    <property type="component" value="Unassembled WGS sequence"/>
</dbReference>
<dbReference type="AlphaFoldDB" id="A0A8X6IVB0"/>
<dbReference type="OrthoDB" id="6431746at2759"/>